<feature type="compositionally biased region" description="Low complexity" evidence="1">
    <location>
        <begin position="147"/>
        <end position="160"/>
    </location>
</feature>
<proteinExistence type="predicted"/>
<feature type="region of interest" description="Disordered" evidence="1">
    <location>
        <begin position="132"/>
        <end position="178"/>
    </location>
</feature>
<sequence>MRPHMNRLAEAAAPSHRTMPRDKLRDACEEGARDRQGHLYPDGAAIRPPPLPRPPRLRKDAARNRSNGMKAAGATLDRQVSADGGGDRPVRNTRSSGTQQQQQPSKPPTKVIVVQAPKAGAVQAALPTKTILIHPPNSTNNAQRIGNNNNNNNNNSSNSSPSMQHVVVHRQSPASPSTITVTLSDSELRQAVSEQSAATALYTTQPGTPLAYVTTQPEFGSVAAATQLVAGTAVHPHHASTQHHMDPYPLSAPTPHHHLQTTYCRTWLLAVPPYTQHIHTIPTVFSHYSHSILRGRGELRPDCRSPCTVEH</sequence>
<feature type="compositionally biased region" description="Basic and acidic residues" evidence="1">
    <location>
        <begin position="19"/>
        <end position="37"/>
    </location>
</feature>
<dbReference type="AlphaFoldDB" id="A0A914VAR3"/>
<evidence type="ECO:0000313" key="3">
    <source>
        <dbReference type="WBParaSite" id="PSAMB.scaffold1730size28319.g14614.t1"/>
    </source>
</evidence>
<reference evidence="3" key="1">
    <citation type="submission" date="2022-11" db="UniProtKB">
        <authorList>
            <consortium name="WormBaseParasite"/>
        </authorList>
    </citation>
    <scope>IDENTIFICATION</scope>
</reference>
<evidence type="ECO:0000256" key="1">
    <source>
        <dbReference type="SAM" id="MobiDB-lite"/>
    </source>
</evidence>
<feature type="compositionally biased region" description="Polar residues" evidence="1">
    <location>
        <begin position="136"/>
        <end position="146"/>
    </location>
</feature>
<protein>
    <submittedName>
        <fullName evidence="3">Uncharacterized protein</fullName>
    </submittedName>
</protein>
<feature type="region of interest" description="Disordered" evidence="1">
    <location>
        <begin position="1"/>
        <end position="109"/>
    </location>
</feature>
<name>A0A914VAR3_9BILA</name>
<dbReference type="WBParaSite" id="PSAMB.scaffold1730size28319.g14614.t1">
    <property type="protein sequence ID" value="PSAMB.scaffold1730size28319.g14614.t1"/>
    <property type="gene ID" value="PSAMB.scaffold1730size28319.g14614"/>
</dbReference>
<dbReference type="Proteomes" id="UP000887566">
    <property type="component" value="Unplaced"/>
</dbReference>
<evidence type="ECO:0000313" key="2">
    <source>
        <dbReference type="Proteomes" id="UP000887566"/>
    </source>
</evidence>
<keyword evidence="2" id="KW-1185">Reference proteome</keyword>
<accession>A0A914VAR3</accession>
<organism evidence="2 3">
    <name type="scientific">Plectus sambesii</name>
    <dbReference type="NCBI Taxonomy" id="2011161"/>
    <lineage>
        <taxon>Eukaryota</taxon>
        <taxon>Metazoa</taxon>
        <taxon>Ecdysozoa</taxon>
        <taxon>Nematoda</taxon>
        <taxon>Chromadorea</taxon>
        <taxon>Plectida</taxon>
        <taxon>Plectina</taxon>
        <taxon>Plectoidea</taxon>
        <taxon>Plectidae</taxon>
        <taxon>Plectus</taxon>
    </lineage>
</organism>